<evidence type="ECO:0000313" key="2">
    <source>
        <dbReference type="Proteomes" id="UP000248301"/>
    </source>
</evidence>
<proteinExistence type="predicted"/>
<dbReference type="AlphaFoldDB" id="A0A318PSZ3"/>
<name>A0A318PSZ3_9PROT</name>
<comment type="caution">
    <text evidence="1">The sequence shown here is derived from an EMBL/GenBank/DDBJ whole genome shotgun (WGS) entry which is preliminary data.</text>
</comment>
<protein>
    <submittedName>
        <fullName evidence="1">Uncharacterized protein</fullName>
    </submittedName>
</protein>
<dbReference type="RefSeq" id="WP_110914462.1">
    <property type="nucleotide sequence ID" value="NZ_NKUF01000043.1"/>
</dbReference>
<sequence length="84" mass="9726">MTVIPMPRRDDNRRNFPEDPIMRDMLMQGGHKADLARMFMARQELSRAFIAAVRSAPDLEMMREEAAMTGKVLGYFCAFEEAER</sequence>
<accession>A0A318PSZ3</accession>
<dbReference type="OrthoDB" id="7273889at2"/>
<organism evidence="1 2">
    <name type="scientific">Gluconacetobacter entanii</name>
    <dbReference type="NCBI Taxonomy" id="108528"/>
    <lineage>
        <taxon>Bacteria</taxon>
        <taxon>Pseudomonadati</taxon>
        <taxon>Pseudomonadota</taxon>
        <taxon>Alphaproteobacteria</taxon>
        <taxon>Acetobacterales</taxon>
        <taxon>Acetobacteraceae</taxon>
        <taxon>Gluconacetobacter</taxon>
    </lineage>
</organism>
<reference evidence="1 2" key="1">
    <citation type="submission" date="2017-07" db="EMBL/GenBank/DDBJ databases">
        <title>A draft genome sequence of Gluconacetobacter entanii LTH 4560.</title>
        <authorList>
            <person name="Skraban J."/>
            <person name="Cleenwerck I."/>
            <person name="Vandamme P."/>
            <person name="Trcek J."/>
        </authorList>
    </citation>
    <scope>NUCLEOTIDE SEQUENCE [LARGE SCALE GENOMIC DNA]</scope>
    <source>
        <strain evidence="1 2">LTH 4560</strain>
    </source>
</reference>
<dbReference type="Proteomes" id="UP000248301">
    <property type="component" value="Unassembled WGS sequence"/>
</dbReference>
<dbReference type="EMBL" id="NKUF01000043">
    <property type="protein sequence ID" value="PYD61998.1"/>
    <property type="molecule type" value="Genomic_DNA"/>
</dbReference>
<evidence type="ECO:0000313" key="1">
    <source>
        <dbReference type="EMBL" id="PYD61998.1"/>
    </source>
</evidence>
<gene>
    <name evidence="1" type="ORF">CFR72_13610</name>
</gene>